<keyword evidence="1" id="KW-0812">Transmembrane</keyword>
<evidence type="ECO:0000313" key="2">
    <source>
        <dbReference type="EMBL" id="SMD33132.1"/>
    </source>
</evidence>
<accession>A0A1W2G9I5</accession>
<name>A0A1W2G9I5_REIFA</name>
<feature type="transmembrane region" description="Helical" evidence="1">
    <location>
        <begin position="21"/>
        <end position="37"/>
    </location>
</feature>
<keyword evidence="1" id="KW-1133">Transmembrane helix</keyword>
<sequence>MMLLSYLVKKGDEFYWKMFKLIAAVISYSSFLLLLWVNT</sequence>
<reference evidence="2 3" key="1">
    <citation type="submission" date="2017-04" db="EMBL/GenBank/DDBJ databases">
        <authorList>
            <person name="Afonso C.L."/>
            <person name="Miller P.J."/>
            <person name="Scott M.A."/>
            <person name="Spackman E."/>
            <person name="Goraichik I."/>
            <person name="Dimitrov K.M."/>
            <person name="Suarez D.L."/>
            <person name="Swayne D.E."/>
        </authorList>
    </citation>
    <scope>NUCLEOTIDE SEQUENCE [LARGE SCALE GENOMIC DNA]</scope>
    <source>
        <strain evidence="2 3">DSM 26133</strain>
    </source>
</reference>
<protein>
    <submittedName>
        <fullName evidence="2">Uncharacterized protein</fullName>
    </submittedName>
</protein>
<keyword evidence="3" id="KW-1185">Reference proteome</keyword>
<evidence type="ECO:0000256" key="1">
    <source>
        <dbReference type="SAM" id="Phobius"/>
    </source>
</evidence>
<evidence type="ECO:0000313" key="3">
    <source>
        <dbReference type="Proteomes" id="UP000192472"/>
    </source>
</evidence>
<gene>
    <name evidence="2" type="ORF">SAMN04488029_1497</name>
</gene>
<organism evidence="2 3">
    <name type="scientific">Reichenbachiella faecimaris</name>
    <dbReference type="NCBI Taxonomy" id="692418"/>
    <lineage>
        <taxon>Bacteria</taxon>
        <taxon>Pseudomonadati</taxon>
        <taxon>Bacteroidota</taxon>
        <taxon>Cytophagia</taxon>
        <taxon>Cytophagales</taxon>
        <taxon>Reichenbachiellaceae</taxon>
        <taxon>Reichenbachiella</taxon>
    </lineage>
</organism>
<proteinExistence type="predicted"/>
<dbReference type="Proteomes" id="UP000192472">
    <property type="component" value="Unassembled WGS sequence"/>
</dbReference>
<dbReference type="EMBL" id="FWYF01000001">
    <property type="protein sequence ID" value="SMD33132.1"/>
    <property type="molecule type" value="Genomic_DNA"/>
</dbReference>
<dbReference type="AlphaFoldDB" id="A0A1W2G9I5"/>
<keyword evidence="1" id="KW-0472">Membrane</keyword>
<dbReference type="STRING" id="692418.SAMN04488029_1497"/>